<feature type="transmembrane region" description="Helical" evidence="1">
    <location>
        <begin position="14"/>
        <end position="33"/>
    </location>
</feature>
<sequence>MTGVGISWGTIKSLLIFFGPILLPRLLGAYRALRVSIASRPPPRPLPIAPNRALNLLFGSIVFFLILSLPFNPHAPEVNVFALTRSRINTPIDVIFHRLTRLRSDGLLTDADTLLRDKLTSLGARKVYLTFGADALTSCQYCSFDNIYTYLLYYLPANVLRPHLLHLLILAVATSAPFGGRESSRWRTKFTLAGMALAFMDLYVVSTYDAVKSASPAVRAGQIPPTGLYNLMALLRPLAFTICDTLCAITIYLSATNRFFFKPPSTVEHLDQAVSVALAAVTGANSKLHAVNVTRNAVVRDKALKSRDDLYWQTVVAVEGGSSAEKGAVVNNIWEEEEVARAMSRTMAGQGGVDLAQLGTSANEFVRGVTEGLD</sequence>
<keyword evidence="1" id="KW-0812">Transmembrane</keyword>
<evidence type="ECO:0000256" key="1">
    <source>
        <dbReference type="SAM" id="Phobius"/>
    </source>
</evidence>
<dbReference type="EMBL" id="JAQIZZ010000008">
    <property type="protein sequence ID" value="KAJ5526436.1"/>
    <property type="molecule type" value="Genomic_DNA"/>
</dbReference>
<evidence type="ECO:0000313" key="2">
    <source>
        <dbReference type="EMBL" id="KAJ5526436.1"/>
    </source>
</evidence>
<keyword evidence="1" id="KW-0472">Membrane</keyword>
<proteinExistence type="predicted"/>
<evidence type="ECO:0000313" key="3">
    <source>
        <dbReference type="Proteomes" id="UP001220324"/>
    </source>
</evidence>
<dbReference type="PANTHER" id="PTHR39470">
    <property type="entry name" value="CHROMOSOME 10, WHOLE GENOME SHOTGUN SEQUENCE"/>
    <property type="match status" value="1"/>
</dbReference>
<feature type="transmembrane region" description="Helical" evidence="1">
    <location>
        <begin position="53"/>
        <end position="71"/>
    </location>
</feature>
<name>A0AAD6CMX9_9EURO</name>
<protein>
    <submittedName>
        <fullName evidence="2">Uncharacterized protein</fullName>
    </submittedName>
</protein>
<comment type="caution">
    <text evidence="2">The sequence shown here is derived from an EMBL/GenBank/DDBJ whole genome shotgun (WGS) entry which is preliminary data.</text>
</comment>
<keyword evidence="1" id="KW-1133">Transmembrane helix</keyword>
<gene>
    <name evidence="2" type="ORF">N7494_013086</name>
</gene>
<dbReference type="Proteomes" id="UP001220324">
    <property type="component" value="Unassembled WGS sequence"/>
</dbReference>
<keyword evidence="3" id="KW-1185">Reference proteome</keyword>
<accession>A0AAD6CMX9</accession>
<organism evidence="2 3">
    <name type="scientific">Penicillium frequentans</name>
    <dbReference type="NCBI Taxonomy" id="3151616"/>
    <lineage>
        <taxon>Eukaryota</taxon>
        <taxon>Fungi</taxon>
        <taxon>Dikarya</taxon>
        <taxon>Ascomycota</taxon>
        <taxon>Pezizomycotina</taxon>
        <taxon>Eurotiomycetes</taxon>
        <taxon>Eurotiomycetidae</taxon>
        <taxon>Eurotiales</taxon>
        <taxon>Aspergillaceae</taxon>
        <taxon>Penicillium</taxon>
    </lineage>
</organism>
<reference evidence="2 3" key="1">
    <citation type="journal article" date="2023" name="IMA Fungus">
        <title>Comparative genomic study of the Penicillium genus elucidates a diverse pangenome and 15 lateral gene transfer events.</title>
        <authorList>
            <person name="Petersen C."/>
            <person name="Sorensen T."/>
            <person name="Nielsen M.R."/>
            <person name="Sondergaard T.E."/>
            <person name="Sorensen J.L."/>
            <person name="Fitzpatrick D.A."/>
            <person name="Frisvad J.C."/>
            <person name="Nielsen K.L."/>
        </authorList>
    </citation>
    <scope>NUCLEOTIDE SEQUENCE [LARGE SCALE GENOMIC DNA]</scope>
    <source>
        <strain evidence="2 3">IBT 35679</strain>
    </source>
</reference>
<dbReference type="AlphaFoldDB" id="A0AAD6CMX9"/>
<dbReference type="PANTHER" id="PTHR39470:SF1">
    <property type="entry name" value="CHORISMATE SYNTHASE PROTEIN"/>
    <property type="match status" value="1"/>
</dbReference>